<sequence>MSSPAHTTLVIANPAQKQTIWRNMYEQWEKPKGCTWEKGYATHMLSLLHYSIALPSPAIPPYPENEFGPPPAPKHSPRDATFSTLWSDVGRDFYRTIRIGRGEGSREGWVVGADQEVRLELPPSDREEIGSVSLPQGWRSFPSVTDIPPELLDTLSLRTLTTSQEQTSAKTLAYDAPTSPGILQFTISRSVRFTPTKVLERNEGAIQHVYINETTTTPSLLVLAPTYTPNEPHTLKISYLFLTSVPEGETTQQYTDLFNLLYSRATMYSCTQIEGWQLPQPLIDAWQQWTEENGGKLVSHVRDEHLGALAWYGAGPGTDVAMVGEQL</sequence>
<organism evidence="1 2">
    <name type="scientific">Naganishia onofrii</name>
    <dbReference type="NCBI Taxonomy" id="1851511"/>
    <lineage>
        <taxon>Eukaryota</taxon>
        <taxon>Fungi</taxon>
        <taxon>Dikarya</taxon>
        <taxon>Basidiomycota</taxon>
        <taxon>Agaricomycotina</taxon>
        <taxon>Tremellomycetes</taxon>
        <taxon>Filobasidiales</taxon>
        <taxon>Filobasidiaceae</taxon>
        <taxon>Naganishia</taxon>
    </lineage>
</organism>
<proteinExistence type="predicted"/>
<evidence type="ECO:0000313" key="1">
    <source>
        <dbReference type="EMBL" id="KAJ9118919.1"/>
    </source>
</evidence>
<reference evidence="1" key="1">
    <citation type="submission" date="2023-04" db="EMBL/GenBank/DDBJ databases">
        <title>Draft Genome sequencing of Naganishia species isolated from polar environments using Oxford Nanopore Technology.</title>
        <authorList>
            <person name="Leo P."/>
            <person name="Venkateswaran K."/>
        </authorList>
    </citation>
    <scope>NUCLEOTIDE SEQUENCE</scope>
    <source>
        <strain evidence="1">DBVPG 5303</strain>
    </source>
</reference>
<dbReference type="EMBL" id="JASBWV010000026">
    <property type="protein sequence ID" value="KAJ9118919.1"/>
    <property type="molecule type" value="Genomic_DNA"/>
</dbReference>
<name>A0ACC2X6D7_9TREE</name>
<protein>
    <submittedName>
        <fullName evidence="1">Uncharacterized protein</fullName>
    </submittedName>
</protein>
<gene>
    <name evidence="1" type="ORF">QFC24_005882</name>
</gene>
<accession>A0ACC2X6D7</accession>
<comment type="caution">
    <text evidence="1">The sequence shown here is derived from an EMBL/GenBank/DDBJ whole genome shotgun (WGS) entry which is preliminary data.</text>
</comment>
<keyword evidence="2" id="KW-1185">Reference proteome</keyword>
<evidence type="ECO:0000313" key="2">
    <source>
        <dbReference type="Proteomes" id="UP001234202"/>
    </source>
</evidence>
<dbReference type="Proteomes" id="UP001234202">
    <property type="component" value="Unassembled WGS sequence"/>
</dbReference>